<dbReference type="PANTHER" id="PTHR43383:SF2">
    <property type="entry name" value="AMIDOHYDROLASE 2 FAMILY PROTEIN"/>
    <property type="match status" value="1"/>
</dbReference>
<dbReference type="Proteomes" id="UP000327011">
    <property type="component" value="Unassembled WGS sequence"/>
</dbReference>
<gene>
    <name evidence="1" type="ORF">F5972_06845</name>
</gene>
<dbReference type="EMBL" id="VYTZ01000002">
    <property type="protein sequence ID" value="KAA9380809.1"/>
    <property type="molecule type" value="Genomic_DNA"/>
</dbReference>
<proteinExistence type="predicted"/>
<evidence type="ECO:0000313" key="1">
    <source>
        <dbReference type="EMBL" id="KAA9380809.1"/>
    </source>
</evidence>
<dbReference type="Gene3D" id="3.20.20.140">
    <property type="entry name" value="Metal-dependent hydrolases"/>
    <property type="match status" value="1"/>
</dbReference>
<organism evidence="1 2">
    <name type="scientific">Microbispora cellulosiformans</name>
    <dbReference type="NCBI Taxonomy" id="2614688"/>
    <lineage>
        <taxon>Bacteria</taxon>
        <taxon>Bacillati</taxon>
        <taxon>Actinomycetota</taxon>
        <taxon>Actinomycetes</taxon>
        <taxon>Streptosporangiales</taxon>
        <taxon>Streptosporangiaceae</taxon>
        <taxon>Microbispora</taxon>
    </lineage>
</organism>
<name>A0A5J5K8S5_9ACTN</name>
<dbReference type="InterPro" id="IPR032466">
    <property type="entry name" value="Metal_Hydrolase"/>
</dbReference>
<evidence type="ECO:0000313" key="2">
    <source>
        <dbReference type="Proteomes" id="UP000327011"/>
    </source>
</evidence>
<protein>
    <submittedName>
        <fullName evidence="1">Amidohydrolase</fullName>
    </submittedName>
</protein>
<accession>A0A5J5K8S5</accession>
<dbReference type="SUPFAM" id="SSF51556">
    <property type="entry name" value="Metallo-dependent hydrolases"/>
    <property type="match status" value="1"/>
</dbReference>
<sequence length="382" mass="41575">MSTEPRLEDVVAALPLVDHHVHGASAVDLDRPAFETLVTESDRPIPPFMTQFDSQIGFAIRRWCAPVLGLSAHASPEDYLARRAELGAAEVNRRLLRGSGIGRFLVETGYRGEDVLGVAGMAEASDRPAAEIVRIERVLEEVAATGVSAAELPGRFREELAARCAGAVGLKSIVAYRYGFAFDPEPPSEREVVDAAGRWLATAPENGPRVEDPVLLRFGLWTGVAQGLPLQLHAGYGDPDVELHLCDPLLLTRWLKLVEPHGVDVLLLHCYPYHRNAGYLAQVFPHVYFDVGLAVNYTGSRSGAVIAESLELAPFAKILFSSDAWGPAELHYLGAHLFRRGLCEALRSWVDAGQWTEPDAIRVATMIGATNASRVYGLEPAE</sequence>
<dbReference type="GO" id="GO:0016787">
    <property type="term" value="F:hydrolase activity"/>
    <property type="evidence" value="ECO:0007669"/>
    <property type="project" value="UniProtKB-KW"/>
</dbReference>
<comment type="caution">
    <text evidence="1">The sequence shown here is derived from an EMBL/GenBank/DDBJ whole genome shotgun (WGS) entry which is preliminary data.</text>
</comment>
<dbReference type="PANTHER" id="PTHR43383">
    <property type="entry name" value="NODULIN 6"/>
    <property type="match status" value="1"/>
</dbReference>
<dbReference type="AlphaFoldDB" id="A0A5J5K8S5"/>
<reference evidence="1 2" key="1">
    <citation type="submission" date="2019-09" db="EMBL/GenBank/DDBJ databases">
        <title>Screening of Novel Bioactive Compounds from Soil-Associated.</title>
        <authorList>
            <person name="Gong X."/>
        </authorList>
    </citation>
    <scope>NUCLEOTIDE SEQUENCE [LARGE SCALE GENOMIC DNA]</scope>
    <source>
        <strain evidence="1 2">Gxj-6</strain>
    </source>
</reference>
<dbReference type="RefSeq" id="WP_150932170.1">
    <property type="nucleotide sequence ID" value="NZ_VYTZ01000002.1"/>
</dbReference>
<keyword evidence="1" id="KW-0378">Hydrolase</keyword>
<keyword evidence="2" id="KW-1185">Reference proteome</keyword>